<name>A0A484NUB6_9ZZZZ</name>
<dbReference type="PANTHER" id="PTHR44216:SF3">
    <property type="entry name" value="PROTEIN O-MANNOSYL-TRANSFERASE TMTC2"/>
    <property type="match status" value="1"/>
</dbReference>
<dbReference type="Gene3D" id="1.25.40.10">
    <property type="entry name" value="Tetratricopeptide repeat domain"/>
    <property type="match status" value="3"/>
</dbReference>
<dbReference type="InterPro" id="IPR019734">
    <property type="entry name" value="TPR_rpt"/>
</dbReference>
<dbReference type="PROSITE" id="PS50005">
    <property type="entry name" value="TPR"/>
    <property type="match status" value="2"/>
</dbReference>
<dbReference type="Pfam" id="PF14559">
    <property type="entry name" value="TPR_19"/>
    <property type="match status" value="1"/>
</dbReference>
<dbReference type="Pfam" id="PF13469">
    <property type="entry name" value="Sulfotransfer_3"/>
    <property type="match status" value="1"/>
</dbReference>
<dbReference type="PANTHER" id="PTHR44216">
    <property type="entry name" value="PROTEIN O-MANNOSYL-TRANSFERASE TMTC2"/>
    <property type="match status" value="1"/>
</dbReference>
<evidence type="ECO:0000313" key="1">
    <source>
        <dbReference type="EMBL" id="VFR17152.1"/>
    </source>
</evidence>
<gene>
    <name evidence="1" type="ORF">AMP9_0667</name>
</gene>
<dbReference type="SMART" id="SM00028">
    <property type="entry name" value="TPR"/>
    <property type="match status" value="8"/>
</dbReference>
<protein>
    <submittedName>
        <fullName evidence="1">TPR repeat</fullName>
    </submittedName>
</protein>
<dbReference type="SUPFAM" id="SSF52540">
    <property type="entry name" value="P-loop containing nucleoside triphosphate hydrolases"/>
    <property type="match status" value="1"/>
</dbReference>
<dbReference type="Pfam" id="PF00515">
    <property type="entry name" value="TPR_1"/>
    <property type="match status" value="1"/>
</dbReference>
<dbReference type="InterPro" id="IPR027417">
    <property type="entry name" value="P-loop_NTPase"/>
</dbReference>
<sequence>MSTKKKRCDGLPPAPSLQLSPLAKAARVTSALAGIGQCMETAYAHWHAGQPAQASALCEGVLQAAPLHAPALHLLGLVAHADGRIEEALSLLELACTQADALADFHSNHAEISRQSGLLDRAERAARRALSLEPDHPAAVANLGIILQEAGQLEASRELLSRAAHAAQGNADAFNNLGNTLQLMGRFSEAERSYSAVINLDPSHEAARCNLASLQRVLGKFDVAIQTYQHVLEMNPQNVQAYLGLAETYGTCRRTRLALQELDKLSSFFPSNLQVQRLRVQLLLDGSDLVAAGEALPVLPNSAPAPWPDRLLQARLLSMQGKEHQALVACRQAREVSQGHPLALTAHAMALARAGEADQACLDLRKMLEQSPACAAAWLALAELAPELLSAQDIDCMRAEFDQGVARGMPWQDVVALQRALGHAMLETGEVAPALAAYQLANTSEATAHPFDLAGFEAWVAQQIAIHASSLGAGQGRERHSPVFVIGMPHAGTDLVASMLRGGSCLVEDLFDPVGHILTSITQEDDRLFDAHGPLEGLSDNDYDELARYYLDCVDATSLRVDACPANFLFVGLIARIFPAARFIVCGRDPLENCLACYQRPPWHGPAFPRDMHGLGIYYRRYERLMRHWKGCLQPSQLLEIDHAALLDDTARVVQQVSAFCALPCELPAAGLLARAARHAEALVLLKGGGQSVQPLLAALLAREAMGADEGGRR</sequence>
<accession>A0A484NUB6</accession>
<dbReference type="InterPro" id="IPR052384">
    <property type="entry name" value="TMTC_O-mannosyltransferase"/>
</dbReference>
<dbReference type="AlphaFoldDB" id="A0A484NUB6"/>
<dbReference type="PROSITE" id="PS50293">
    <property type="entry name" value="TPR_REGION"/>
    <property type="match status" value="1"/>
</dbReference>
<dbReference type="Pfam" id="PF13432">
    <property type="entry name" value="TPR_16"/>
    <property type="match status" value="1"/>
</dbReference>
<dbReference type="EMBL" id="CAADHY010000008">
    <property type="protein sequence ID" value="VFR17152.1"/>
    <property type="molecule type" value="Genomic_DNA"/>
</dbReference>
<reference evidence="1" key="1">
    <citation type="submission" date="2019-03" db="EMBL/GenBank/DDBJ databases">
        <authorList>
            <person name="Danneels B."/>
        </authorList>
    </citation>
    <scope>NUCLEOTIDE SEQUENCE</scope>
</reference>
<dbReference type="InterPro" id="IPR011990">
    <property type="entry name" value="TPR-like_helical_dom_sf"/>
</dbReference>
<dbReference type="Gene3D" id="3.40.50.300">
    <property type="entry name" value="P-loop containing nucleotide triphosphate hydrolases"/>
    <property type="match status" value="1"/>
</dbReference>
<dbReference type="SUPFAM" id="SSF48452">
    <property type="entry name" value="TPR-like"/>
    <property type="match status" value="2"/>
</dbReference>
<proteinExistence type="predicted"/>
<organism evidence="1">
    <name type="scientific">plant metagenome</name>
    <dbReference type="NCBI Taxonomy" id="1297885"/>
    <lineage>
        <taxon>unclassified sequences</taxon>
        <taxon>metagenomes</taxon>
        <taxon>organismal metagenomes</taxon>
    </lineage>
</organism>